<gene>
    <name evidence="2" type="ORF">AKJ65_07815</name>
</gene>
<organism evidence="2 3">
    <name type="scientific">candidate division MSBL1 archaeon SCGC-AAA259E19</name>
    <dbReference type="NCBI Taxonomy" id="1698264"/>
    <lineage>
        <taxon>Archaea</taxon>
        <taxon>Methanobacteriati</taxon>
        <taxon>Methanobacteriota</taxon>
        <taxon>candidate division MSBL1</taxon>
    </lineage>
</organism>
<evidence type="ECO:0000313" key="3">
    <source>
        <dbReference type="Proteomes" id="UP000070284"/>
    </source>
</evidence>
<keyword evidence="1" id="KW-1133">Transmembrane helix</keyword>
<dbReference type="Proteomes" id="UP000070284">
    <property type="component" value="Unassembled WGS sequence"/>
</dbReference>
<dbReference type="EMBL" id="LHXO01000172">
    <property type="protein sequence ID" value="KXA92264.1"/>
    <property type="molecule type" value="Genomic_DNA"/>
</dbReference>
<dbReference type="AlphaFoldDB" id="A0A133UDL8"/>
<sequence>MWDWTVPHLEFFTLGIAFITIGMKETETILAMALPVLIVSIFTTPFVSIAVGYLILILVYKNEEVGRTPWLTEEIESWKLFKWSFRVVWGLMVLMSISLLLAEFGINVGV</sequence>
<reference evidence="2 3" key="1">
    <citation type="journal article" date="2016" name="Sci. Rep.">
        <title>Metabolic traits of an uncultured archaeal lineage -MSBL1- from brine pools of the Red Sea.</title>
        <authorList>
            <person name="Mwirichia R."/>
            <person name="Alam I."/>
            <person name="Rashid M."/>
            <person name="Vinu M."/>
            <person name="Ba-Alawi W."/>
            <person name="Anthony Kamau A."/>
            <person name="Kamanda Ngugi D."/>
            <person name="Goker M."/>
            <person name="Klenk H.P."/>
            <person name="Bajic V."/>
            <person name="Stingl U."/>
        </authorList>
    </citation>
    <scope>NUCLEOTIDE SEQUENCE [LARGE SCALE GENOMIC DNA]</scope>
    <source>
        <strain evidence="2">SCGC-AAA259E19</strain>
    </source>
</reference>
<accession>A0A133UDL8</accession>
<evidence type="ECO:0000256" key="1">
    <source>
        <dbReference type="SAM" id="Phobius"/>
    </source>
</evidence>
<evidence type="ECO:0000313" key="2">
    <source>
        <dbReference type="EMBL" id="KXA92264.1"/>
    </source>
</evidence>
<comment type="caution">
    <text evidence="2">The sequence shown here is derived from an EMBL/GenBank/DDBJ whole genome shotgun (WGS) entry which is preliminary data.</text>
</comment>
<proteinExistence type="predicted"/>
<keyword evidence="1" id="KW-0472">Membrane</keyword>
<feature type="transmembrane region" description="Helical" evidence="1">
    <location>
        <begin position="30"/>
        <end position="60"/>
    </location>
</feature>
<name>A0A133UDL8_9EURY</name>
<keyword evidence="3" id="KW-1185">Reference proteome</keyword>
<protein>
    <submittedName>
        <fullName evidence="2">Uncharacterized protein</fullName>
    </submittedName>
</protein>
<feature type="transmembrane region" description="Helical" evidence="1">
    <location>
        <begin position="80"/>
        <end position="102"/>
    </location>
</feature>
<feature type="transmembrane region" description="Helical" evidence="1">
    <location>
        <begin position="6"/>
        <end position="23"/>
    </location>
</feature>
<keyword evidence="1" id="KW-0812">Transmembrane</keyword>